<comment type="caution">
    <text evidence="4">The sequence shown here is derived from an EMBL/GenBank/DDBJ whole genome shotgun (WGS) entry which is preliminary data.</text>
</comment>
<dbReference type="EMBL" id="JBAHYK010002078">
    <property type="protein sequence ID" value="KAL0565904.1"/>
    <property type="molecule type" value="Genomic_DNA"/>
</dbReference>
<keyword evidence="2" id="KW-0812">Transmembrane</keyword>
<organism evidence="4 5">
    <name type="scientific">Marasmius crinis-equi</name>
    <dbReference type="NCBI Taxonomy" id="585013"/>
    <lineage>
        <taxon>Eukaryota</taxon>
        <taxon>Fungi</taxon>
        <taxon>Dikarya</taxon>
        <taxon>Basidiomycota</taxon>
        <taxon>Agaricomycotina</taxon>
        <taxon>Agaricomycetes</taxon>
        <taxon>Agaricomycetidae</taxon>
        <taxon>Agaricales</taxon>
        <taxon>Marasmiineae</taxon>
        <taxon>Marasmiaceae</taxon>
        <taxon>Marasmius</taxon>
    </lineage>
</organism>
<protein>
    <submittedName>
        <fullName evidence="4">Uncharacterized protein</fullName>
    </submittedName>
</protein>
<feature type="compositionally biased region" description="Low complexity" evidence="1">
    <location>
        <begin position="208"/>
        <end position="222"/>
    </location>
</feature>
<keyword evidence="2" id="KW-1133">Transmembrane helix</keyword>
<feature type="chain" id="PRO_5046067756" evidence="3">
    <location>
        <begin position="25"/>
        <end position="698"/>
    </location>
</feature>
<evidence type="ECO:0000313" key="5">
    <source>
        <dbReference type="Proteomes" id="UP001465976"/>
    </source>
</evidence>
<evidence type="ECO:0000256" key="1">
    <source>
        <dbReference type="SAM" id="MobiDB-lite"/>
    </source>
</evidence>
<keyword evidence="3" id="KW-0732">Signal</keyword>
<proteinExistence type="predicted"/>
<evidence type="ECO:0000256" key="3">
    <source>
        <dbReference type="SAM" id="SignalP"/>
    </source>
</evidence>
<feature type="non-terminal residue" evidence="4">
    <location>
        <position position="1"/>
    </location>
</feature>
<feature type="transmembrane region" description="Helical" evidence="2">
    <location>
        <begin position="580"/>
        <end position="599"/>
    </location>
</feature>
<evidence type="ECO:0000256" key="2">
    <source>
        <dbReference type="SAM" id="Phobius"/>
    </source>
</evidence>
<keyword evidence="5" id="KW-1185">Reference proteome</keyword>
<accession>A0ABR3ESP6</accession>
<dbReference type="Proteomes" id="UP001465976">
    <property type="component" value="Unassembled WGS sequence"/>
</dbReference>
<evidence type="ECO:0000313" key="4">
    <source>
        <dbReference type="EMBL" id="KAL0565904.1"/>
    </source>
</evidence>
<feature type="signal peptide" evidence="3">
    <location>
        <begin position="1"/>
        <end position="24"/>
    </location>
</feature>
<sequence>TSGWLRTTSLVVAGLSVLVARVSSQPADELWERRLRCLVAYIQLSTLLQTNSLVLLLYTMLSYFVQEVLAQAPVNDIISWPPGLLLLASVLYAALGTTSGRLFEIEPAIGTFMFSGLPLISLPKMRRVNWVAKACHFVPGIRTAHGKYNFWVRADDITPTGIKSALEKVTNVLHCVVWEERGSDELPMLDENLWRRTEVGMIRRKDQPNSSPSSPSAVKPASSTITPRDFLLWAAIEYHAFHEWEVEIHSRASLIYSTKGKPPSTVVDVENEEDAIPVVAAQMIRRPFSQTTLRALARPKVDGEPHLLDLDQINLDAPVCFIDFHSYAPESAKVSASLRELAHSYFVVTQHIKQHASTWSIGSPPDVLMRISVGQSLWIAILGGGLLKQGRVTFQNLPGRWSFAGSPRGYRATPDEAYLNRLDAILGVLQPYANTPRFFDLVFSGGVSRRTCIPFLIAGIVGQIIICYFISVGTTAGVWTSVALANTLYSGRLADWHSVWFGKSADSSEPGFKMYVPGTENLMCIATLNRTASREGDLRQGFLLNMLGLAAAIFGAIFAVPTRNALGFGPVDPSATWVSYTSIGLCIGTSILVASTVILQQVHEKTWSDDSEMPMRWMVLATVPTSLIVAGLALFFQIKQLQSFWPILDALTWISGLPLGMLENGRMISVDENTLHLVLLNRWMMGAVASSIGSNAKV</sequence>
<feature type="region of interest" description="Disordered" evidence="1">
    <location>
        <begin position="202"/>
        <end position="222"/>
    </location>
</feature>
<name>A0ABR3ESP6_9AGAR</name>
<keyword evidence="2" id="KW-0472">Membrane</keyword>
<reference evidence="4 5" key="1">
    <citation type="submission" date="2024-02" db="EMBL/GenBank/DDBJ databases">
        <title>A draft genome for the cacao thread blight pathogen Marasmius crinis-equi.</title>
        <authorList>
            <person name="Cohen S.P."/>
            <person name="Baruah I.K."/>
            <person name="Amoako-Attah I."/>
            <person name="Bukari Y."/>
            <person name="Meinhardt L.W."/>
            <person name="Bailey B.A."/>
        </authorList>
    </citation>
    <scope>NUCLEOTIDE SEQUENCE [LARGE SCALE GENOMIC DNA]</scope>
    <source>
        <strain evidence="4 5">GH-76</strain>
    </source>
</reference>
<feature type="transmembrane region" description="Helical" evidence="2">
    <location>
        <begin position="542"/>
        <end position="560"/>
    </location>
</feature>
<feature type="transmembrane region" description="Helical" evidence="2">
    <location>
        <begin position="619"/>
        <end position="638"/>
    </location>
</feature>
<gene>
    <name evidence="4" type="ORF">V5O48_016116</name>
</gene>